<dbReference type="SUPFAM" id="SSF53335">
    <property type="entry name" value="S-adenosyl-L-methionine-dependent methyltransferases"/>
    <property type="match status" value="1"/>
</dbReference>
<dbReference type="AlphaFoldDB" id="A0A1P8WA24"/>
<name>A0A1P8WA24_9PLAN</name>
<dbReference type="GO" id="GO:0008825">
    <property type="term" value="F:cyclopropane-fatty-acyl-phospholipid synthase activity"/>
    <property type="evidence" value="ECO:0007669"/>
    <property type="project" value="UniProtKB-EC"/>
</dbReference>
<sequence length="358" mass="41422">MLFGGDSAMSSLVVRTLMSAAEKGALPDAVCRAGIRRLLRSRLQSLNTGDVELEGQRFRKFIADCRNSEIAVVPELANDQHYEVPAQLFEKVLGENLKYSCCEWTDETQTLDQAEARALATTCERAELQDGMSILELGCGWGSLSLWMARKYPNSRILAVSNSASQRSYIERRAEAAGVRNLTVITADMNDFSASGMFDRVVSIEMFEHMRNHEELLRRISGWLNPDGKLFVHIFCHRTHSYLFESVDDRDWMARHFFSGGMMPSESLLAHYQTHLTLTDRWRWSGKHYERTCNEWLKRQDANENELLSLFSQTYGEENAVMWFNRWRMFFMACAELFGFRDGNEWRVAHYLFQKRTP</sequence>
<dbReference type="PANTHER" id="PTHR43832:SF1">
    <property type="entry name" value="S-ADENOSYL-L-METHIONINE-DEPENDENT METHYLTRANSFERASES SUPERFAMILY PROTEIN"/>
    <property type="match status" value="1"/>
</dbReference>
<reference evidence="1 2" key="1">
    <citation type="journal article" date="2016" name="Front. Microbiol.">
        <title>Fuerstia marisgermanicae gen. nov., sp. nov., an Unusual Member of the Phylum Planctomycetes from the German Wadden Sea.</title>
        <authorList>
            <person name="Kohn T."/>
            <person name="Heuer A."/>
            <person name="Jogler M."/>
            <person name="Vollmers J."/>
            <person name="Boedeker C."/>
            <person name="Bunk B."/>
            <person name="Rast P."/>
            <person name="Borchert D."/>
            <person name="Glockner I."/>
            <person name="Freese H.M."/>
            <person name="Klenk H.P."/>
            <person name="Overmann J."/>
            <person name="Kaster A.K."/>
            <person name="Rohde M."/>
            <person name="Wiegand S."/>
            <person name="Jogler C."/>
        </authorList>
    </citation>
    <scope>NUCLEOTIDE SEQUENCE [LARGE SCALE GENOMIC DNA]</scope>
    <source>
        <strain evidence="1 2">NH11</strain>
    </source>
</reference>
<keyword evidence="1" id="KW-0808">Transferase</keyword>
<evidence type="ECO:0000313" key="1">
    <source>
        <dbReference type="EMBL" id="APZ90907.1"/>
    </source>
</evidence>
<dbReference type="KEGG" id="fmr:Fuma_00491"/>
<dbReference type="Proteomes" id="UP000187735">
    <property type="component" value="Chromosome"/>
</dbReference>
<dbReference type="Gene3D" id="3.40.50.150">
    <property type="entry name" value="Vaccinia Virus protein VP39"/>
    <property type="match status" value="1"/>
</dbReference>
<dbReference type="PANTHER" id="PTHR43832">
    <property type="match status" value="1"/>
</dbReference>
<dbReference type="EMBL" id="CP017641">
    <property type="protein sequence ID" value="APZ90907.1"/>
    <property type="molecule type" value="Genomic_DNA"/>
</dbReference>
<accession>A0A1P8WA24</accession>
<keyword evidence="2" id="KW-1185">Reference proteome</keyword>
<dbReference type="GO" id="GO:0032259">
    <property type="term" value="P:methylation"/>
    <property type="evidence" value="ECO:0007669"/>
    <property type="project" value="UniProtKB-KW"/>
</dbReference>
<proteinExistence type="predicted"/>
<organism evidence="1 2">
    <name type="scientific">Fuerstiella marisgermanici</name>
    <dbReference type="NCBI Taxonomy" id="1891926"/>
    <lineage>
        <taxon>Bacteria</taxon>
        <taxon>Pseudomonadati</taxon>
        <taxon>Planctomycetota</taxon>
        <taxon>Planctomycetia</taxon>
        <taxon>Planctomycetales</taxon>
        <taxon>Planctomycetaceae</taxon>
        <taxon>Fuerstiella</taxon>
    </lineage>
</organism>
<evidence type="ECO:0000313" key="2">
    <source>
        <dbReference type="Proteomes" id="UP000187735"/>
    </source>
</evidence>
<dbReference type="Pfam" id="PF02353">
    <property type="entry name" value="CMAS"/>
    <property type="match status" value="1"/>
</dbReference>
<dbReference type="EC" id="2.1.1.79" evidence="1"/>
<dbReference type="STRING" id="1891926.Fuma_00491"/>
<keyword evidence="1" id="KW-0489">Methyltransferase</keyword>
<dbReference type="FunFam" id="3.40.50.150:FF:000554">
    <property type="entry name" value="Cation-transporting ATPase"/>
    <property type="match status" value="1"/>
</dbReference>
<dbReference type="InterPro" id="IPR029063">
    <property type="entry name" value="SAM-dependent_MTases_sf"/>
</dbReference>
<protein>
    <submittedName>
        <fullName evidence="1">Cyclopropane-fatty-acyl-phospholipid synthase</fullName>
        <ecNumber evidence="1">2.1.1.79</ecNumber>
    </submittedName>
</protein>
<dbReference type="CDD" id="cd02440">
    <property type="entry name" value="AdoMet_MTases"/>
    <property type="match status" value="1"/>
</dbReference>
<gene>
    <name evidence="1" type="primary">cfa_2</name>
    <name evidence="1" type="ORF">Fuma_00491</name>
</gene>